<dbReference type="Proteomes" id="UP000282483">
    <property type="component" value="Chromosome"/>
</dbReference>
<name>A0A2Z5V7K1_9COXI</name>
<evidence type="ECO:0000313" key="1">
    <source>
        <dbReference type="EMBL" id="BBB15477.1"/>
    </source>
</evidence>
<sequence length="122" mass="13770">MIYKECARLLEHALFFVKSADVGGKGVNELIGKIHLLKAYLIQKINQPTSFVADYEFFKVPVEVKSIQKIMEEHLDFIYQSRKCGGATEGIFNNILKFIDIQCEKISSELRPLVSSSAAILC</sequence>
<keyword evidence="2" id="KW-1185">Reference proteome</keyword>
<reference evidence="1 2" key="1">
    <citation type="submission" date="2017-03" db="EMBL/GenBank/DDBJ databases">
        <title>The genome sequence of Candidatus Rickettsiella viridis.</title>
        <authorList>
            <person name="Nikoh N."/>
            <person name="Tsuchida T."/>
            <person name="Yamaguchi K."/>
            <person name="Maeda T."/>
            <person name="Shigenobu S."/>
            <person name="Fukatsu T."/>
        </authorList>
    </citation>
    <scope>NUCLEOTIDE SEQUENCE [LARGE SCALE GENOMIC DNA]</scope>
    <source>
        <strain evidence="1 2">Ap-RA04</strain>
    </source>
</reference>
<accession>A0A2Z5V7K1</accession>
<organism evidence="1 2">
    <name type="scientific">Candidatus Rickettsiella viridis</name>
    <dbReference type="NCBI Taxonomy" id="676208"/>
    <lineage>
        <taxon>Bacteria</taxon>
        <taxon>Pseudomonadati</taxon>
        <taxon>Pseudomonadota</taxon>
        <taxon>Gammaproteobacteria</taxon>
        <taxon>Legionellales</taxon>
        <taxon>Coxiellaceae</taxon>
        <taxon>Rickettsiella</taxon>
    </lineage>
</organism>
<dbReference type="KEGG" id="rvi:RVIR1_10040"/>
<protein>
    <submittedName>
        <fullName evidence="1">Uncharacterized protein</fullName>
    </submittedName>
</protein>
<gene>
    <name evidence="1" type="ORF">RVIR1_10040</name>
</gene>
<dbReference type="AlphaFoldDB" id="A0A2Z5V7K1"/>
<evidence type="ECO:0000313" key="2">
    <source>
        <dbReference type="Proteomes" id="UP000282483"/>
    </source>
</evidence>
<proteinExistence type="predicted"/>
<dbReference type="EMBL" id="AP018005">
    <property type="protein sequence ID" value="BBB15477.1"/>
    <property type="molecule type" value="Genomic_DNA"/>
</dbReference>